<proteinExistence type="predicted"/>
<accession>A0ABV1BZR7</accession>
<gene>
    <name evidence="1" type="ORF">WMO20_02575</name>
</gene>
<dbReference type="RefSeq" id="WP_349185742.1">
    <property type="nucleotide sequence ID" value="NZ_JBBMEN010000002.1"/>
</dbReference>
<evidence type="ECO:0008006" key="3">
    <source>
        <dbReference type="Google" id="ProtNLM"/>
    </source>
</evidence>
<evidence type="ECO:0000313" key="1">
    <source>
        <dbReference type="EMBL" id="MEQ2384824.1"/>
    </source>
</evidence>
<keyword evidence="2" id="KW-1185">Reference proteome</keyword>
<protein>
    <recommendedName>
        <fullName evidence="3">HTH gntR-type domain-containing protein</fullName>
    </recommendedName>
</protein>
<comment type="caution">
    <text evidence="1">The sequence shown here is derived from an EMBL/GenBank/DDBJ whole genome shotgun (WGS) entry which is preliminary data.</text>
</comment>
<dbReference type="Proteomes" id="UP001465119">
    <property type="component" value="Unassembled WGS sequence"/>
</dbReference>
<evidence type="ECO:0000313" key="2">
    <source>
        <dbReference type="Proteomes" id="UP001465119"/>
    </source>
</evidence>
<name>A0ABV1BZR7_9FIRM</name>
<organism evidence="1 2">
    <name type="scientific">Faecalibacterium intestinale</name>
    <dbReference type="NCBI Taxonomy" id="3133155"/>
    <lineage>
        <taxon>Bacteria</taxon>
        <taxon>Bacillati</taxon>
        <taxon>Bacillota</taxon>
        <taxon>Clostridia</taxon>
        <taxon>Eubacteriales</taxon>
        <taxon>Oscillospiraceae</taxon>
        <taxon>Faecalibacterium</taxon>
    </lineage>
</organism>
<sequence length="181" mass="20057">MKWNPFYADDPKLNKVRPEPGTSVLVTCLDKRGARKVVQAHCSDDAAQPFSTRSPVIAWAPMPEPYSGAAAPAQGHLFREAKAAILNAVRTAPAGYVENGKLRRHVMQTVGCSEGTYLRASRELTRTGQIVKKQVLLRPYTSGWITYLPGNRNSALFHLELSCPEIADIKIDYPSQLKDQH</sequence>
<dbReference type="EMBL" id="JBBMEN010000002">
    <property type="protein sequence ID" value="MEQ2384824.1"/>
    <property type="molecule type" value="Genomic_DNA"/>
</dbReference>
<reference evidence="1 2" key="1">
    <citation type="submission" date="2024-03" db="EMBL/GenBank/DDBJ databases">
        <title>Human intestinal bacterial collection.</title>
        <authorList>
            <person name="Pauvert C."/>
            <person name="Hitch T.C.A."/>
            <person name="Clavel T."/>
        </authorList>
    </citation>
    <scope>NUCLEOTIDE SEQUENCE [LARGE SCALE GENOMIC DNA]</scope>
    <source>
        <strain evidence="1 2">CLA-AA-H281</strain>
    </source>
</reference>